<feature type="domain" description="HDOD" evidence="1">
    <location>
        <begin position="1"/>
        <end position="161"/>
    </location>
</feature>
<dbReference type="Proteomes" id="UP000524246">
    <property type="component" value="Unassembled WGS sequence"/>
</dbReference>
<dbReference type="PANTHER" id="PTHR33525:SF3">
    <property type="entry name" value="RIBONUCLEASE Y"/>
    <property type="match status" value="1"/>
</dbReference>
<evidence type="ECO:0000313" key="3">
    <source>
        <dbReference type="Proteomes" id="UP000524246"/>
    </source>
</evidence>
<accession>A0A7X9FQG5</accession>
<gene>
    <name evidence="2" type="ORF">GYA55_02045</name>
</gene>
<sequence>LAARVLKIANSAMFSRQREITTISQAVMIIGFKALKGIAIAATLRQMSSDSSGIQKLVWENSVCTAMCATAIARKLKKSYIDEIFLLGLLHNLGQIVLLAKPDSAKKYAEVIKRIDSFGDDYVTAEQAILGFSHALIGALVAKKWNFSDETCQVILHYKDPIDPPIRSQLDEKTAIIQLAEMLAHAVGSGNPEGYPDQRNDLIELAKLVGFDKDTVIENIDKLIEVIQEQFLAEKHAYE</sequence>
<dbReference type="PROSITE" id="PS51833">
    <property type="entry name" value="HDOD"/>
    <property type="match status" value="1"/>
</dbReference>
<evidence type="ECO:0000313" key="2">
    <source>
        <dbReference type="EMBL" id="NMC61929.1"/>
    </source>
</evidence>
<name>A0A7X9FQG5_9DELT</name>
<organism evidence="2 3">
    <name type="scientific">SAR324 cluster bacterium</name>
    <dbReference type="NCBI Taxonomy" id="2024889"/>
    <lineage>
        <taxon>Bacteria</taxon>
        <taxon>Deltaproteobacteria</taxon>
        <taxon>SAR324 cluster</taxon>
    </lineage>
</organism>
<dbReference type="PANTHER" id="PTHR33525">
    <property type="match status" value="1"/>
</dbReference>
<protein>
    <submittedName>
        <fullName evidence="2">HDOD domain-containing protein</fullName>
    </submittedName>
</protein>
<dbReference type="Pfam" id="PF08668">
    <property type="entry name" value="HDOD"/>
    <property type="match status" value="1"/>
</dbReference>
<evidence type="ECO:0000259" key="1">
    <source>
        <dbReference type="PROSITE" id="PS51833"/>
    </source>
</evidence>
<reference evidence="2 3" key="1">
    <citation type="journal article" date="2020" name="Biotechnol. Biofuels">
        <title>New insights from the biogas microbiome by comprehensive genome-resolved metagenomics of nearly 1600 species originating from multiple anaerobic digesters.</title>
        <authorList>
            <person name="Campanaro S."/>
            <person name="Treu L."/>
            <person name="Rodriguez-R L.M."/>
            <person name="Kovalovszki A."/>
            <person name="Ziels R.M."/>
            <person name="Maus I."/>
            <person name="Zhu X."/>
            <person name="Kougias P.G."/>
            <person name="Basile A."/>
            <person name="Luo G."/>
            <person name="Schluter A."/>
            <person name="Konstantinidis K.T."/>
            <person name="Angelidaki I."/>
        </authorList>
    </citation>
    <scope>NUCLEOTIDE SEQUENCE [LARGE SCALE GENOMIC DNA]</scope>
    <source>
        <strain evidence="2">AS27yjCOA_65</strain>
    </source>
</reference>
<comment type="caution">
    <text evidence="2">The sequence shown here is derived from an EMBL/GenBank/DDBJ whole genome shotgun (WGS) entry which is preliminary data.</text>
</comment>
<dbReference type="Gene3D" id="1.10.3210.10">
    <property type="entry name" value="Hypothetical protein af1432"/>
    <property type="match status" value="1"/>
</dbReference>
<dbReference type="InterPro" id="IPR052340">
    <property type="entry name" value="RNase_Y/CdgJ"/>
</dbReference>
<proteinExistence type="predicted"/>
<dbReference type="InterPro" id="IPR013976">
    <property type="entry name" value="HDOD"/>
</dbReference>
<dbReference type="EMBL" id="JAAZON010000082">
    <property type="protein sequence ID" value="NMC61929.1"/>
    <property type="molecule type" value="Genomic_DNA"/>
</dbReference>
<dbReference type="SUPFAM" id="SSF109604">
    <property type="entry name" value="HD-domain/PDEase-like"/>
    <property type="match status" value="1"/>
</dbReference>
<dbReference type="AlphaFoldDB" id="A0A7X9FQG5"/>
<feature type="non-terminal residue" evidence="2">
    <location>
        <position position="1"/>
    </location>
</feature>